<sequence>MYLQYKYKWIEWLEEQSAKMSNVQLRISLVSFFVLGLLGCTYSVYRGIRGYAPPTVVLESVRVLIPPLPDDPFPVVTDSAFSNAIPDLNHFLERLRYPEEGLIFYDSIQRLNPGFLDSIKMFRHYYTYSKMENYEKRKKGKEQTTP</sequence>
<dbReference type="EMBL" id="WOWP01000053">
    <property type="protein sequence ID" value="MUV04582.1"/>
    <property type="molecule type" value="Genomic_DNA"/>
</dbReference>
<evidence type="ECO:0000313" key="2">
    <source>
        <dbReference type="EMBL" id="MUV04582.1"/>
    </source>
</evidence>
<comment type="caution">
    <text evidence="2">The sequence shown here is derived from an EMBL/GenBank/DDBJ whole genome shotgun (WGS) entry which is preliminary data.</text>
</comment>
<organism evidence="2 3">
    <name type="scientific">Flavobacterium rakeshii</name>
    <dbReference type="NCBI Taxonomy" id="1038845"/>
    <lineage>
        <taxon>Bacteria</taxon>
        <taxon>Pseudomonadati</taxon>
        <taxon>Bacteroidota</taxon>
        <taxon>Flavobacteriia</taxon>
        <taxon>Flavobacteriales</taxon>
        <taxon>Flavobacteriaceae</taxon>
        <taxon>Flavobacterium</taxon>
    </lineage>
</organism>
<dbReference type="Proteomes" id="UP000433945">
    <property type="component" value="Unassembled WGS sequence"/>
</dbReference>
<dbReference type="OrthoDB" id="797081at2"/>
<protein>
    <submittedName>
        <fullName evidence="2">Uncharacterized protein</fullName>
    </submittedName>
</protein>
<reference evidence="2 3" key="1">
    <citation type="submission" date="2019-12" db="EMBL/GenBank/DDBJ databases">
        <authorList>
            <person name="Sun J.-Q."/>
        </authorList>
    </citation>
    <scope>NUCLEOTIDE SEQUENCE [LARGE SCALE GENOMIC DNA]</scope>
    <source>
        <strain evidence="2 3">JCM 17928</strain>
    </source>
</reference>
<keyword evidence="3" id="KW-1185">Reference proteome</keyword>
<proteinExistence type="predicted"/>
<feature type="transmembrane region" description="Helical" evidence="1">
    <location>
        <begin position="23"/>
        <end position="45"/>
    </location>
</feature>
<evidence type="ECO:0000313" key="3">
    <source>
        <dbReference type="Proteomes" id="UP000433945"/>
    </source>
</evidence>
<evidence type="ECO:0000256" key="1">
    <source>
        <dbReference type="SAM" id="Phobius"/>
    </source>
</evidence>
<dbReference type="AlphaFoldDB" id="A0A6N8HFT5"/>
<gene>
    <name evidence="2" type="ORF">GN157_12770</name>
</gene>
<accession>A0A6N8HFT5</accession>
<keyword evidence="1" id="KW-0472">Membrane</keyword>
<keyword evidence="1" id="KW-1133">Transmembrane helix</keyword>
<keyword evidence="1" id="KW-0812">Transmembrane</keyword>
<name>A0A6N8HFT5_9FLAO</name>